<dbReference type="EMBL" id="MU394317">
    <property type="protein sequence ID" value="KAI6086218.1"/>
    <property type="molecule type" value="Genomic_DNA"/>
</dbReference>
<dbReference type="Proteomes" id="UP001497680">
    <property type="component" value="Unassembled WGS sequence"/>
</dbReference>
<sequence>MKKQAFRQLALALLLPAVSSLQLNVTALGAQDGSSTLECWEMDTPFDISTQPGTSGSALATLSNVSNLTYTILPSGFEGGLHNAPYAQWVVFTSGMAYITLPDDNSTSAVISGGEFGLIFAADTPDVSQKGHRTQYPGLTETIALQIPTQDGVPGHSLLHMGPCTANEIAGLRDFGVAGDQSES</sequence>
<keyword evidence="2" id="KW-1185">Reference proteome</keyword>
<evidence type="ECO:0000313" key="2">
    <source>
        <dbReference type="Proteomes" id="UP001497680"/>
    </source>
</evidence>
<organism evidence="1 2">
    <name type="scientific">Hypoxylon rubiginosum</name>
    <dbReference type="NCBI Taxonomy" id="110542"/>
    <lineage>
        <taxon>Eukaryota</taxon>
        <taxon>Fungi</taxon>
        <taxon>Dikarya</taxon>
        <taxon>Ascomycota</taxon>
        <taxon>Pezizomycotina</taxon>
        <taxon>Sordariomycetes</taxon>
        <taxon>Xylariomycetidae</taxon>
        <taxon>Xylariales</taxon>
        <taxon>Hypoxylaceae</taxon>
        <taxon>Hypoxylon</taxon>
    </lineage>
</organism>
<name>A0ACC0D0G4_9PEZI</name>
<protein>
    <submittedName>
        <fullName evidence="1">Uncharacterized protein</fullName>
    </submittedName>
</protein>
<proteinExistence type="predicted"/>
<accession>A0ACC0D0G4</accession>
<comment type="caution">
    <text evidence="1">The sequence shown here is derived from an EMBL/GenBank/DDBJ whole genome shotgun (WGS) entry which is preliminary data.</text>
</comment>
<evidence type="ECO:0000313" key="1">
    <source>
        <dbReference type="EMBL" id="KAI6086218.1"/>
    </source>
</evidence>
<gene>
    <name evidence="1" type="ORF">F4821DRAFT_238704</name>
</gene>
<reference evidence="1 2" key="1">
    <citation type="journal article" date="2022" name="New Phytol.">
        <title>Ecological generalism drives hyperdiversity of secondary metabolite gene clusters in xylarialean endophytes.</title>
        <authorList>
            <person name="Franco M.E.E."/>
            <person name="Wisecaver J.H."/>
            <person name="Arnold A.E."/>
            <person name="Ju Y.M."/>
            <person name="Slot J.C."/>
            <person name="Ahrendt S."/>
            <person name="Moore L.P."/>
            <person name="Eastman K.E."/>
            <person name="Scott K."/>
            <person name="Konkel Z."/>
            <person name="Mondo S.J."/>
            <person name="Kuo A."/>
            <person name="Hayes R.D."/>
            <person name="Haridas S."/>
            <person name="Andreopoulos B."/>
            <person name="Riley R."/>
            <person name="LaButti K."/>
            <person name="Pangilinan J."/>
            <person name="Lipzen A."/>
            <person name="Amirebrahimi M."/>
            <person name="Yan J."/>
            <person name="Adam C."/>
            <person name="Keymanesh K."/>
            <person name="Ng V."/>
            <person name="Louie K."/>
            <person name="Northen T."/>
            <person name="Drula E."/>
            <person name="Henrissat B."/>
            <person name="Hsieh H.M."/>
            <person name="Youens-Clark K."/>
            <person name="Lutzoni F."/>
            <person name="Miadlikowska J."/>
            <person name="Eastwood D.C."/>
            <person name="Hamelin R.C."/>
            <person name="Grigoriev I.V."/>
            <person name="U'Ren J.M."/>
        </authorList>
    </citation>
    <scope>NUCLEOTIDE SEQUENCE [LARGE SCALE GENOMIC DNA]</scope>
    <source>
        <strain evidence="1 2">ER1909</strain>
    </source>
</reference>